<feature type="active site" description="Nucleophile" evidence="4">
    <location>
        <position position="39"/>
    </location>
</feature>
<dbReference type="PROSITE" id="PS51635">
    <property type="entry name" value="PNPLA"/>
    <property type="match status" value="1"/>
</dbReference>
<reference evidence="6 7" key="1">
    <citation type="submission" date="2022-06" db="EMBL/GenBank/DDBJ databases">
        <title>Isolation of gut microbiota from human fecal samples.</title>
        <authorList>
            <person name="Pamer E.G."/>
            <person name="Barat B."/>
            <person name="Waligurski E."/>
            <person name="Medina S."/>
            <person name="Paddock L."/>
            <person name="Mostad J."/>
        </authorList>
    </citation>
    <scope>NUCLEOTIDE SEQUENCE [LARGE SCALE GENOMIC DNA]</scope>
    <source>
        <strain evidence="6 7">DFI.9.73</strain>
    </source>
</reference>
<dbReference type="Gene3D" id="3.40.1090.10">
    <property type="entry name" value="Cytosolic phospholipase A2 catalytic domain"/>
    <property type="match status" value="2"/>
</dbReference>
<dbReference type="PANTHER" id="PTHR14226:SF25">
    <property type="entry name" value="PHOSPHOESTERASE"/>
    <property type="match status" value="1"/>
</dbReference>
<comment type="caution">
    <text evidence="6">The sequence shown here is derived from an EMBL/GenBank/DDBJ whole genome shotgun (WGS) entry which is preliminary data.</text>
</comment>
<dbReference type="CDD" id="cd07208">
    <property type="entry name" value="Pat_hypo_Ecoli_yjju_like"/>
    <property type="match status" value="1"/>
</dbReference>
<dbReference type="InterPro" id="IPR002641">
    <property type="entry name" value="PNPLA_dom"/>
</dbReference>
<dbReference type="InterPro" id="IPR016035">
    <property type="entry name" value="Acyl_Trfase/lysoPLipase"/>
</dbReference>
<organism evidence="6 7">
    <name type="scientific">Neglectibacter timonensis</name>
    <dbReference type="NCBI Taxonomy" id="1776382"/>
    <lineage>
        <taxon>Bacteria</taxon>
        <taxon>Bacillati</taxon>
        <taxon>Bacillota</taxon>
        <taxon>Clostridia</taxon>
        <taxon>Eubacteriales</taxon>
        <taxon>Oscillospiraceae</taxon>
        <taxon>Neglectibacter</taxon>
    </lineage>
</organism>
<dbReference type="InterPro" id="IPR037483">
    <property type="entry name" value="YjjU-like"/>
</dbReference>
<feature type="short sequence motif" description="DGA/G" evidence="4">
    <location>
        <begin position="159"/>
        <end position="161"/>
    </location>
</feature>
<keyword evidence="2 4" id="KW-0442">Lipid degradation</keyword>
<name>A0ABT1RXQ8_9FIRM</name>
<keyword evidence="1 4" id="KW-0378">Hydrolase</keyword>
<evidence type="ECO:0000256" key="1">
    <source>
        <dbReference type="ARBA" id="ARBA00022801"/>
    </source>
</evidence>
<evidence type="ECO:0000256" key="4">
    <source>
        <dbReference type="PROSITE-ProRule" id="PRU01161"/>
    </source>
</evidence>
<feature type="domain" description="PNPLA" evidence="5">
    <location>
        <begin position="6"/>
        <end position="172"/>
    </location>
</feature>
<evidence type="ECO:0000256" key="3">
    <source>
        <dbReference type="ARBA" id="ARBA00023098"/>
    </source>
</evidence>
<dbReference type="InterPro" id="IPR050301">
    <property type="entry name" value="NTE"/>
</dbReference>
<protein>
    <submittedName>
        <fullName evidence="6">Patatin family protein</fullName>
    </submittedName>
</protein>
<evidence type="ECO:0000256" key="2">
    <source>
        <dbReference type="ARBA" id="ARBA00022963"/>
    </source>
</evidence>
<dbReference type="EMBL" id="JANFZH010000010">
    <property type="protein sequence ID" value="MCQ4839466.1"/>
    <property type="molecule type" value="Genomic_DNA"/>
</dbReference>
<evidence type="ECO:0000313" key="6">
    <source>
        <dbReference type="EMBL" id="MCQ4839466.1"/>
    </source>
</evidence>
<dbReference type="InterPro" id="IPR045943">
    <property type="entry name" value="DUF6363"/>
</dbReference>
<dbReference type="Proteomes" id="UP001524473">
    <property type="component" value="Unassembled WGS sequence"/>
</dbReference>
<feature type="active site" description="Proton acceptor" evidence="4">
    <location>
        <position position="159"/>
    </location>
</feature>
<dbReference type="PANTHER" id="PTHR14226">
    <property type="entry name" value="NEUROPATHY TARGET ESTERASE/SWISS CHEESE D.MELANOGASTER"/>
    <property type="match status" value="1"/>
</dbReference>
<keyword evidence="3 4" id="KW-0443">Lipid metabolism</keyword>
<sequence>MGKSAIVLEGGSLRCMFSAGVTDVMMEQGIEYDGLFGVSAGALTGVNFVSRQIGRTAKINLDFVNDKRYLGVRNLIFHKSIFNFDFLFNEVSDTLLPLDRKAFHQSPCRYTAVSTSCLTGKPVYSEKETSSDIYAAIRASASMPLLSPMVLVEGVPCLDGGISVAIPYQKAIEEGYDKIVVVTTREHGFRKPQVSRPMARMYARYYGKYPNLVRCLVDVPRMYAKELDEIDRLEAQGKLFVIRPPKPVTVSHTEKDTKKLQALYEEGQATCRRQLEELIAYLET</sequence>
<evidence type="ECO:0000259" key="5">
    <source>
        <dbReference type="PROSITE" id="PS51635"/>
    </source>
</evidence>
<dbReference type="SUPFAM" id="SSF52151">
    <property type="entry name" value="FabD/lysophospholipase-like"/>
    <property type="match status" value="1"/>
</dbReference>
<comment type="caution">
    <text evidence="4">Lacks conserved residue(s) required for the propagation of feature annotation.</text>
</comment>
<keyword evidence="7" id="KW-1185">Reference proteome</keyword>
<dbReference type="Pfam" id="PF19890">
    <property type="entry name" value="DUF6363"/>
    <property type="match status" value="1"/>
</dbReference>
<gene>
    <name evidence="6" type="ORF">NE695_05985</name>
</gene>
<dbReference type="RefSeq" id="WP_066864888.1">
    <property type="nucleotide sequence ID" value="NZ_CABKVV010000014.1"/>
</dbReference>
<feature type="short sequence motif" description="GXSXG" evidence="4">
    <location>
        <begin position="37"/>
        <end position="41"/>
    </location>
</feature>
<dbReference type="GeneID" id="90532737"/>
<dbReference type="Pfam" id="PF01734">
    <property type="entry name" value="Patatin"/>
    <property type="match status" value="1"/>
</dbReference>
<proteinExistence type="predicted"/>
<accession>A0ABT1RXQ8</accession>
<evidence type="ECO:0000313" key="7">
    <source>
        <dbReference type="Proteomes" id="UP001524473"/>
    </source>
</evidence>